<evidence type="ECO:0000313" key="2">
    <source>
        <dbReference type="Proteomes" id="UP001159363"/>
    </source>
</evidence>
<dbReference type="PANTHER" id="PTHR11593">
    <property type="entry name" value="60S RIBOSOMAL PROTEIN L17"/>
    <property type="match status" value="1"/>
</dbReference>
<dbReference type="Gene3D" id="3.90.470.10">
    <property type="entry name" value="Ribosomal protein L22/L17"/>
    <property type="match status" value="2"/>
</dbReference>
<keyword evidence="2" id="KW-1185">Reference proteome</keyword>
<protein>
    <submittedName>
        <fullName evidence="1">Uncharacterized protein</fullName>
    </submittedName>
</protein>
<organism evidence="1 2">
    <name type="scientific">Dryococelus australis</name>
    <dbReference type="NCBI Taxonomy" id="614101"/>
    <lineage>
        <taxon>Eukaryota</taxon>
        <taxon>Metazoa</taxon>
        <taxon>Ecdysozoa</taxon>
        <taxon>Arthropoda</taxon>
        <taxon>Hexapoda</taxon>
        <taxon>Insecta</taxon>
        <taxon>Pterygota</taxon>
        <taxon>Neoptera</taxon>
        <taxon>Polyneoptera</taxon>
        <taxon>Phasmatodea</taxon>
        <taxon>Verophasmatodea</taxon>
        <taxon>Anareolatae</taxon>
        <taxon>Phasmatidae</taxon>
        <taxon>Eurycanthinae</taxon>
        <taxon>Dryococelus</taxon>
    </lineage>
</organism>
<dbReference type="InterPro" id="IPR005721">
    <property type="entry name" value="Ribosomal_uL22_euk/arc"/>
</dbReference>
<evidence type="ECO:0000313" key="1">
    <source>
        <dbReference type="EMBL" id="KAJ8883867.1"/>
    </source>
</evidence>
<name>A0ABQ9HHY8_9NEOP</name>
<sequence>MSRKSVGKCRTHSTRQLADLWPCSDLSFFLSCRPQLRSRLHDGLRCEGIPGSKSSQGMDYLTQPKDESLQCACTVNLTVVYDYDPSTKVNPTMFGVHEYDIVSPPLVRTDFRQTQRKIISGSSLDEVLTMNKALRDFQEIGRKMGRYSHEPDNATKSCKARGSNLRVHFKVSHEMGVCFVGACGLPSTESQCQQGSKAPKPWFKVHLKYFLGGGAKCHALAKLEVSPKIIFKCSPLQGTLLYKCSQTLCTEPESQRQQGNKSPKTVFQGVPNTREAAMVLRRMTLRRAVRFLKNVMDHKECVPFRRFNGGVGRCAQCKLLQNEKDKDGCIDVYWEQFLGLKKPSGDALKYPIVAALNIAEDSVKAAANEAAKISEDGNNIGVAFNGSSQRGLHVERFMKSPEDQSSQLRDCLLQHQKSGGQSKHQADKLTEKERERSVRCLPFWALKCTERVTIQAPRVREGRENSSGARPFIYTMAGTPLLEVERGLTWHRSSWCEVSGRCWIQERGLQTILHFHSLSSHLNLRKAACCGYGQVKRMVGLQGASQYRPSRFVATALVVGRPSWMDRPRQWLWADLHVPGDDPRLRRHDDLLHGKLTPPLMWEAALDARPVHQATLSSLRQSGVGLSTGHLVLPLRHGTAVSSALVGCSFPRSRSCVGGSALVSGDTKTTVVWGSGWLSVPTPLTEEA</sequence>
<dbReference type="PANTHER" id="PTHR11593:SF10">
    <property type="entry name" value="60S RIBOSOMAL PROTEIN L17"/>
    <property type="match status" value="1"/>
</dbReference>
<comment type="caution">
    <text evidence="1">The sequence shown here is derived from an EMBL/GenBank/DDBJ whole genome shotgun (WGS) entry which is preliminary data.</text>
</comment>
<proteinExistence type="predicted"/>
<dbReference type="SUPFAM" id="SSF54843">
    <property type="entry name" value="Ribosomal protein L22"/>
    <property type="match status" value="1"/>
</dbReference>
<gene>
    <name evidence="1" type="ORF">PR048_015722</name>
</gene>
<dbReference type="Proteomes" id="UP001159363">
    <property type="component" value="Chromosome 4"/>
</dbReference>
<reference evidence="1 2" key="1">
    <citation type="submission" date="2023-02" db="EMBL/GenBank/DDBJ databases">
        <title>LHISI_Scaffold_Assembly.</title>
        <authorList>
            <person name="Stuart O.P."/>
            <person name="Cleave R."/>
            <person name="Magrath M.J.L."/>
            <person name="Mikheyev A.S."/>
        </authorList>
    </citation>
    <scope>NUCLEOTIDE SEQUENCE [LARGE SCALE GENOMIC DNA]</scope>
    <source>
        <strain evidence="1">Daus_M_001</strain>
        <tissue evidence="1">Leg muscle</tissue>
    </source>
</reference>
<accession>A0ABQ9HHY8</accession>
<dbReference type="InterPro" id="IPR036394">
    <property type="entry name" value="Ribosomal_uL22_sf"/>
</dbReference>
<dbReference type="EMBL" id="JARBHB010000005">
    <property type="protein sequence ID" value="KAJ8883867.1"/>
    <property type="molecule type" value="Genomic_DNA"/>
</dbReference>